<gene>
    <name evidence="1" type="ORF">CEY11_18270</name>
</gene>
<evidence type="ECO:0008006" key="3">
    <source>
        <dbReference type="Google" id="ProtNLM"/>
    </source>
</evidence>
<protein>
    <recommendedName>
        <fullName evidence="3">RNA polymerase sigma-70 region 2 domain-containing protein</fullName>
    </recommendedName>
</protein>
<organism evidence="1 2">
    <name type="scientific">Candidimonas nitroreducens</name>
    <dbReference type="NCBI Taxonomy" id="683354"/>
    <lineage>
        <taxon>Bacteria</taxon>
        <taxon>Pseudomonadati</taxon>
        <taxon>Pseudomonadota</taxon>
        <taxon>Betaproteobacteria</taxon>
        <taxon>Burkholderiales</taxon>
        <taxon>Alcaligenaceae</taxon>
        <taxon>Candidimonas</taxon>
    </lineage>
</organism>
<reference evidence="2" key="1">
    <citation type="submission" date="2017-06" db="EMBL/GenBank/DDBJ databases">
        <title>Herbaspirillum phytohormonus sp. nov., isolated from the root nodule of Robinia pseudoacacia in lead-zinc mine.</title>
        <authorList>
            <person name="Fan M."/>
            <person name="Lin Y."/>
        </authorList>
    </citation>
    <scope>NUCLEOTIDE SEQUENCE [LARGE SCALE GENOMIC DNA]</scope>
    <source>
        <strain evidence="2">SC-089</strain>
    </source>
</reference>
<dbReference type="OrthoDB" id="8718293at2"/>
<comment type="caution">
    <text evidence="1">The sequence shown here is derived from an EMBL/GenBank/DDBJ whole genome shotgun (WGS) entry which is preliminary data.</text>
</comment>
<name>A0A225M680_9BURK</name>
<dbReference type="AlphaFoldDB" id="A0A225M680"/>
<dbReference type="RefSeq" id="WP_088604834.1">
    <property type="nucleotide sequence ID" value="NZ_NJIH01000010.1"/>
</dbReference>
<evidence type="ECO:0000313" key="1">
    <source>
        <dbReference type="EMBL" id="OWT56827.1"/>
    </source>
</evidence>
<sequence>MDDDRLAEFMQFSRKYRHKFRRIANATRNECQHDDVQNEAWILAERWEQAGTPIDFDNPKDIDKLFSFLYSKLVKHVEKKIRNAVRLDHYSYGDGLRK</sequence>
<accession>A0A225M680</accession>
<evidence type="ECO:0000313" key="2">
    <source>
        <dbReference type="Proteomes" id="UP000214603"/>
    </source>
</evidence>
<keyword evidence="2" id="KW-1185">Reference proteome</keyword>
<dbReference type="Proteomes" id="UP000214603">
    <property type="component" value="Unassembled WGS sequence"/>
</dbReference>
<proteinExistence type="predicted"/>
<dbReference type="EMBL" id="NJIH01000010">
    <property type="protein sequence ID" value="OWT56827.1"/>
    <property type="molecule type" value="Genomic_DNA"/>
</dbReference>